<dbReference type="Proteomes" id="UP000037660">
    <property type="component" value="Unassembled WGS sequence"/>
</dbReference>
<dbReference type="EMBL" id="BBYR01000096">
    <property type="protein sequence ID" value="GAP38864.1"/>
    <property type="molecule type" value="Genomic_DNA"/>
</dbReference>
<feature type="region of interest" description="Disordered" evidence="1">
    <location>
        <begin position="1"/>
        <end position="43"/>
    </location>
</feature>
<gene>
    <name evidence="2" type="ORF">ISF6_5523</name>
</gene>
<evidence type="ECO:0000256" key="1">
    <source>
        <dbReference type="SAM" id="MobiDB-lite"/>
    </source>
</evidence>
<reference evidence="3" key="1">
    <citation type="submission" date="2015-07" db="EMBL/GenBank/DDBJ databases">
        <title>Discovery of a poly(ethylene terephthalate assimilation.</title>
        <authorList>
            <person name="Yoshida S."/>
            <person name="Hiraga K."/>
            <person name="Takehana T."/>
            <person name="Taniguchi I."/>
            <person name="Yamaji H."/>
            <person name="Maeda Y."/>
            <person name="Toyohara K."/>
            <person name="Miyamoto K."/>
            <person name="Kimura Y."/>
            <person name="Oda K."/>
        </authorList>
    </citation>
    <scope>NUCLEOTIDE SEQUENCE [LARGE SCALE GENOMIC DNA]</scope>
    <source>
        <strain evidence="3">NBRC 110686 / TISTR 2288 / 201-F6</strain>
    </source>
</reference>
<comment type="caution">
    <text evidence="2">The sequence shown here is derived from an EMBL/GenBank/DDBJ whole genome shotgun (WGS) entry which is preliminary data.</text>
</comment>
<protein>
    <submittedName>
        <fullName evidence="2">Uncharacterized protein</fullName>
    </submittedName>
</protein>
<evidence type="ECO:0000313" key="2">
    <source>
        <dbReference type="EMBL" id="GAP38864.1"/>
    </source>
</evidence>
<sequence length="43" mass="4538">MGRGEGARHGERRMVRERPAAPGPRREPPPEGPAAADTPPLPG</sequence>
<feature type="compositionally biased region" description="Basic and acidic residues" evidence="1">
    <location>
        <begin position="1"/>
        <end position="29"/>
    </location>
</feature>
<keyword evidence="3" id="KW-1185">Reference proteome</keyword>
<name>A0A0K8P8M9_PISS1</name>
<reference evidence="2 3" key="2">
    <citation type="journal article" date="2016" name="Science">
        <title>A bacterium that degrades and assimilates poly(ethylene terephthalate).</title>
        <authorList>
            <person name="Yoshida S."/>
            <person name="Hiraga K."/>
            <person name="Takehana T."/>
            <person name="Taniguchi I."/>
            <person name="Yamaji H."/>
            <person name="Maeda Y."/>
            <person name="Toyohara K."/>
            <person name="Miyamoto K."/>
            <person name="Kimura Y."/>
            <person name="Oda K."/>
        </authorList>
    </citation>
    <scope>NUCLEOTIDE SEQUENCE [LARGE SCALE GENOMIC DNA]</scope>
    <source>
        <strain evidence="3">NBRC 110686 / TISTR 2288 / 201-F6</strain>
    </source>
</reference>
<organism evidence="2 3">
    <name type="scientific">Piscinibacter sakaiensis</name>
    <name type="common">Ideonella sakaiensis</name>
    <dbReference type="NCBI Taxonomy" id="1547922"/>
    <lineage>
        <taxon>Bacteria</taxon>
        <taxon>Pseudomonadati</taxon>
        <taxon>Pseudomonadota</taxon>
        <taxon>Betaproteobacteria</taxon>
        <taxon>Burkholderiales</taxon>
        <taxon>Sphaerotilaceae</taxon>
        <taxon>Piscinibacter</taxon>
    </lineage>
</organism>
<evidence type="ECO:0000313" key="3">
    <source>
        <dbReference type="Proteomes" id="UP000037660"/>
    </source>
</evidence>
<dbReference type="AlphaFoldDB" id="A0A0K8P8M9"/>
<proteinExistence type="predicted"/>
<accession>A0A0K8P8M9</accession>
<dbReference type="STRING" id="1547922.ISF6_5523"/>